<feature type="compositionally biased region" description="Basic and acidic residues" evidence="1">
    <location>
        <begin position="169"/>
        <end position="179"/>
    </location>
</feature>
<reference evidence="2" key="1">
    <citation type="submission" date="2021-11" db="EMBL/GenBank/DDBJ databases">
        <title>Purpureocillium_takamizusanense_genome.</title>
        <authorList>
            <person name="Nguyen N.-H."/>
        </authorList>
    </citation>
    <scope>NUCLEOTIDE SEQUENCE</scope>
    <source>
        <strain evidence="2">PT3</strain>
    </source>
</reference>
<dbReference type="Proteomes" id="UP000829364">
    <property type="component" value="Chromosome 3"/>
</dbReference>
<name>A0A9Q8VA20_9HYPO</name>
<organism evidence="2 3">
    <name type="scientific">Purpureocillium takamizusanense</name>
    <dbReference type="NCBI Taxonomy" id="2060973"/>
    <lineage>
        <taxon>Eukaryota</taxon>
        <taxon>Fungi</taxon>
        <taxon>Dikarya</taxon>
        <taxon>Ascomycota</taxon>
        <taxon>Pezizomycotina</taxon>
        <taxon>Sordariomycetes</taxon>
        <taxon>Hypocreomycetidae</taxon>
        <taxon>Hypocreales</taxon>
        <taxon>Ophiocordycipitaceae</taxon>
        <taxon>Purpureocillium</taxon>
    </lineage>
</organism>
<evidence type="ECO:0000313" key="3">
    <source>
        <dbReference type="Proteomes" id="UP000829364"/>
    </source>
</evidence>
<proteinExistence type="predicted"/>
<feature type="compositionally biased region" description="Basic and acidic residues" evidence="1">
    <location>
        <begin position="28"/>
        <end position="38"/>
    </location>
</feature>
<accession>A0A9Q8VA20</accession>
<dbReference type="RefSeq" id="XP_047840915.1">
    <property type="nucleotide sequence ID" value="XM_047984940.1"/>
</dbReference>
<feature type="compositionally biased region" description="Basic residues" evidence="1">
    <location>
        <begin position="373"/>
        <end position="386"/>
    </location>
</feature>
<sequence length="631" mass="70958">MVFGRRKKRSYRDEIVFVRYPAKRSSRRGHESSRRRDAWSGPAATDGPTAYEDDRHYNENRHRARSGVVESGHSYLTRRSARTNAEELGGGYGHGQRCPGNSHLAVESCIPPPLQPHGSRRAATTVNRPGYHDDGYDEYGRPCRGIAEETGSECYGNYDPDTLVTTSYDDDHDRGRDQDYGQAPCHEQAFDYVQNDDPAYDYDQTDDHQGFDQIDDRGYDQNGDPSYSQTNDQSYSEINDQSYGETDDQGYDQTDDQGYDQTDNMDSDQADSVQAYGQADNMYSEQSDAQANDMYSGETNDQADDQADNFGPGQADFQGQCHDQVSDQGYDGDTEDDHTQQSQGRRRQNFAEGMPSQHPNRRPEATAIGSHPTNHRHGQQGNRHHQATITERRQERWTQQYQPGEQESPDSAMTDEQAPSCPNIPEPLSLEFTEGTPAARETDRPVARTMATPPTPEITLPEFRRLLPEFQRMLDQPQPIGKELDSFLPDECHSEPRHVSPLVKVLDEHLAKRSNYRDAALPFFTEGRNVAVLLGHLRAVCQRDTGGSDIGGGVTERKVDARISAVISIVMRRPTMVLCQIKGQAEDPTFTEADEEWYKLMTLKVQLEVLLSAVYIAQGPPAPTTWQASVE</sequence>
<feature type="region of interest" description="Disordered" evidence="1">
    <location>
        <begin position="149"/>
        <end position="457"/>
    </location>
</feature>
<feature type="compositionally biased region" description="Acidic residues" evidence="1">
    <location>
        <begin position="245"/>
        <end position="269"/>
    </location>
</feature>
<evidence type="ECO:0000313" key="2">
    <source>
        <dbReference type="EMBL" id="UNI17434.1"/>
    </source>
</evidence>
<dbReference type="GeneID" id="72065733"/>
<protein>
    <submittedName>
        <fullName evidence="2">Uncharacterized protein</fullName>
    </submittedName>
</protein>
<feature type="compositionally biased region" description="Polar residues" evidence="1">
    <location>
        <begin position="281"/>
        <end position="290"/>
    </location>
</feature>
<dbReference type="KEGG" id="ptkz:JDV02_003777"/>
<feature type="compositionally biased region" description="Polar residues" evidence="1">
    <location>
        <begin position="397"/>
        <end position="411"/>
    </location>
</feature>
<dbReference type="EMBL" id="CP086356">
    <property type="protein sequence ID" value="UNI17434.1"/>
    <property type="molecule type" value="Genomic_DNA"/>
</dbReference>
<feature type="compositionally biased region" description="Basic and acidic residues" evidence="1">
    <location>
        <begin position="205"/>
        <end position="219"/>
    </location>
</feature>
<keyword evidence="3" id="KW-1185">Reference proteome</keyword>
<evidence type="ECO:0000256" key="1">
    <source>
        <dbReference type="SAM" id="MobiDB-lite"/>
    </source>
</evidence>
<feature type="compositionally biased region" description="Basic and acidic residues" evidence="1">
    <location>
        <begin position="52"/>
        <end position="61"/>
    </location>
</feature>
<dbReference type="AlphaFoldDB" id="A0A9Q8VA20"/>
<feature type="region of interest" description="Disordered" evidence="1">
    <location>
        <begin position="21"/>
        <end position="72"/>
    </location>
</feature>
<feature type="compositionally biased region" description="Polar residues" evidence="1">
    <location>
        <begin position="223"/>
        <end position="244"/>
    </location>
</feature>
<feature type="region of interest" description="Disordered" evidence="1">
    <location>
        <begin position="112"/>
        <end position="134"/>
    </location>
</feature>
<gene>
    <name evidence="2" type="ORF">JDV02_003777</name>
</gene>